<dbReference type="Proteomes" id="UP000606974">
    <property type="component" value="Unassembled WGS sequence"/>
</dbReference>
<proteinExistence type="predicted"/>
<gene>
    <name evidence="2" type="ORF">GJ744_006327</name>
</gene>
<evidence type="ECO:0000256" key="1">
    <source>
        <dbReference type="SAM" id="MobiDB-lite"/>
    </source>
</evidence>
<feature type="compositionally biased region" description="Basic and acidic residues" evidence="1">
    <location>
        <begin position="11"/>
        <end position="20"/>
    </location>
</feature>
<dbReference type="EMBL" id="JAACFV010000029">
    <property type="protein sequence ID" value="KAF7510481.1"/>
    <property type="molecule type" value="Genomic_DNA"/>
</dbReference>
<feature type="compositionally biased region" description="Polar residues" evidence="1">
    <location>
        <begin position="1"/>
        <end position="10"/>
    </location>
</feature>
<comment type="caution">
    <text evidence="2">The sequence shown here is derived from an EMBL/GenBank/DDBJ whole genome shotgun (WGS) entry which is preliminary data.</text>
</comment>
<name>A0A8H7ANT6_9EURO</name>
<protein>
    <submittedName>
        <fullName evidence="2">Uncharacterized protein</fullName>
    </submittedName>
</protein>
<reference evidence="2" key="1">
    <citation type="submission" date="2020-02" db="EMBL/GenBank/DDBJ databases">
        <authorList>
            <person name="Palmer J.M."/>
        </authorList>
    </citation>
    <scope>NUCLEOTIDE SEQUENCE</scope>
    <source>
        <strain evidence="2">EPUS1.4</strain>
        <tissue evidence="2">Thallus</tissue>
    </source>
</reference>
<sequence>MVILENQSYESSHHGQHESARVQSGAESTSQVQGRLSVRQPLFMGRGRSTRNPSSVDRHPGPYSSGGSNADGS</sequence>
<keyword evidence="3" id="KW-1185">Reference proteome</keyword>
<organism evidence="2 3">
    <name type="scientific">Endocarpon pusillum</name>
    <dbReference type="NCBI Taxonomy" id="364733"/>
    <lineage>
        <taxon>Eukaryota</taxon>
        <taxon>Fungi</taxon>
        <taxon>Dikarya</taxon>
        <taxon>Ascomycota</taxon>
        <taxon>Pezizomycotina</taxon>
        <taxon>Eurotiomycetes</taxon>
        <taxon>Chaetothyriomycetidae</taxon>
        <taxon>Verrucariales</taxon>
        <taxon>Verrucariaceae</taxon>
        <taxon>Endocarpon</taxon>
    </lineage>
</organism>
<evidence type="ECO:0000313" key="2">
    <source>
        <dbReference type="EMBL" id="KAF7510481.1"/>
    </source>
</evidence>
<feature type="region of interest" description="Disordered" evidence="1">
    <location>
        <begin position="1"/>
        <end position="73"/>
    </location>
</feature>
<dbReference type="AlphaFoldDB" id="A0A8H7ANT6"/>
<feature type="compositionally biased region" description="Polar residues" evidence="1">
    <location>
        <begin position="21"/>
        <end position="34"/>
    </location>
</feature>
<evidence type="ECO:0000313" key="3">
    <source>
        <dbReference type="Proteomes" id="UP000606974"/>
    </source>
</evidence>
<accession>A0A8H7ANT6</accession>